<gene>
    <name evidence="1" type="ORF">COK72_31575</name>
</gene>
<reference evidence="1 2" key="1">
    <citation type="submission" date="2017-09" db="EMBL/GenBank/DDBJ databases">
        <title>Large-scale bioinformatics analysis of Bacillus genomes uncovers conserved roles of natural products in bacterial physiology.</title>
        <authorList>
            <consortium name="Agbiome Team Llc"/>
            <person name="Bleich R.M."/>
            <person name="Grubbs K.J."/>
            <person name="Santa Maria K.C."/>
            <person name="Allen S.E."/>
            <person name="Farag S."/>
            <person name="Shank E.A."/>
            <person name="Bowers A."/>
        </authorList>
    </citation>
    <scope>NUCLEOTIDE SEQUENCE [LARGE SCALE GENOMIC DNA]</scope>
    <source>
        <strain evidence="1 2">AFS065400</strain>
    </source>
</reference>
<dbReference type="Proteomes" id="UP000226106">
    <property type="component" value="Unassembled WGS sequence"/>
</dbReference>
<name>A0A9X7AGJ2_BACTU</name>
<organism evidence="1 2">
    <name type="scientific">Bacillus thuringiensis</name>
    <dbReference type="NCBI Taxonomy" id="1428"/>
    <lineage>
        <taxon>Bacteria</taxon>
        <taxon>Bacillati</taxon>
        <taxon>Bacillota</taxon>
        <taxon>Bacilli</taxon>
        <taxon>Bacillales</taxon>
        <taxon>Bacillaceae</taxon>
        <taxon>Bacillus</taxon>
        <taxon>Bacillus cereus group</taxon>
    </lineage>
</organism>
<sequence length="62" mass="7356">MELTKKIDEELVGKKRQFNCDLCFENKDIEEKSIYQFDKDCDIVACVDCEKKVFEQSKTQTK</sequence>
<dbReference type="EMBL" id="NVCO01000140">
    <property type="protein sequence ID" value="PFT34417.1"/>
    <property type="molecule type" value="Genomic_DNA"/>
</dbReference>
<accession>A0A9X7AGJ2</accession>
<proteinExistence type="predicted"/>
<dbReference type="AlphaFoldDB" id="A0A9X7AGJ2"/>
<comment type="caution">
    <text evidence="1">The sequence shown here is derived from an EMBL/GenBank/DDBJ whole genome shotgun (WGS) entry which is preliminary data.</text>
</comment>
<protein>
    <submittedName>
        <fullName evidence="1">Uncharacterized protein</fullName>
    </submittedName>
</protein>
<evidence type="ECO:0000313" key="1">
    <source>
        <dbReference type="EMBL" id="PFT34417.1"/>
    </source>
</evidence>
<evidence type="ECO:0000313" key="2">
    <source>
        <dbReference type="Proteomes" id="UP000226106"/>
    </source>
</evidence>